<dbReference type="GO" id="GO:0016020">
    <property type="term" value="C:membrane"/>
    <property type="evidence" value="ECO:0007669"/>
    <property type="project" value="InterPro"/>
</dbReference>
<feature type="transmembrane region" description="Helical" evidence="1">
    <location>
        <begin position="12"/>
        <end position="40"/>
    </location>
</feature>
<keyword evidence="1" id="KW-1133">Transmembrane helix</keyword>
<dbReference type="Pfam" id="PF03203">
    <property type="entry name" value="MerC"/>
    <property type="match status" value="1"/>
</dbReference>
<reference evidence="2 3" key="1">
    <citation type="submission" date="2020-01" db="EMBL/GenBank/DDBJ databases">
        <authorList>
            <person name="Wang S."/>
        </authorList>
    </citation>
    <scope>NUCLEOTIDE SEQUENCE [LARGE SCALE GENOMIC DNA]</scope>
    <source>
        <strain evidence="2 3">D151-2-6</strain>
    </source>
</reference>
<keyword evidence="1" id="KW-0812">Transmembrane</keyword>
<dbReference type="KEGG" id="bmed:GYM46_16005"/>
<dbReference type="GO" id="GO:0015097">
    <property type="term" value="F:mercury ion transmembrane transporter activity"/>
    <property type="evidence" value="ECO:0007669"/>
    <property type="project" value="InterPro"/>
</dbReference>
<organism evidence="2 3">
    <name type="scientific">Brevundimonas mediterranea</name>
    <dbReference type="NCBI Taxonomy" id="74329"/>
    <lineage>
        <taxon>Bacteria</taxon>
        <taxon>Pseudomonadati</taxon>
        <taxon>Pseudomonadota</taxon>
        <taxon>Alphaproteobacteria</taxon>
        <taxon>Caulobacterales</taxon>
        <taxon>Caulobacteraceae</taxon>
        <taxon>Brevundimonas</taxon>
    </lineage>
</organism>
<feature type="transmembrane region" description="Helical" evidence="1">
    <location>
        <begin position="46"/>
        <end position="64"/>
    </location>
</feature>
<proteinExistence type="predicted"/>
<dbReference type="RefSeq" id="WP_164952719.1">
    <property type="nucleotide sequence ID" value="NZ_CP048751.1"/>
</dbReference>
<evidence type="ECO:0000313" key="3">
    <source>
        <dbReference type="Proteomes" id="UP000501325"/>
    </source>
</evidence>
<dbReference type="Proteomes" id="UP000501325">
    <property type="component" value="Chromosome"/>
</dbReference>
<name>A0AB37EAT0_9CAUL</name>
<dbReference type="InterPro" id="IPR004891">
    <property type="entry name" value="Mercury-R_MerC"/>
</dbReference>
<dbReference type="AlphaFoldDB" id="A0AB37EAT0"/>
<evidence type="ECO:0000313" key="2">
    <source>
        <dbReference type="EMBL" id="QIH74317.1"/>
    </source>
</evidence>
<accession>A0AB37EAT0</accession>
<dbReference type="EMBL" id="CP048751">
    <property type="protein sequence ID" value="QIH74317.1"/>
    <property type="molecule type" value="Genomic_DNA"/>
</dbReference>
<gene>
    <name evidence="2" type="ORF">GYM46_16005</name>
</gene>
<keyword evidence="1" id="KW-0472">Membrane</keyword>
<feature type="transmembrane region" description="Helical" evidence="1">
    <location>
        <begin position="95"/>
        <end position="114"/>
    </location>
</feature>
<evidence type="ECO:0000256" key="1">
    <source>
        <dbReference type="SAM" id="Phobius"/>
    </source>
</evidence>
<protein>
    <submittedName>
        <fullName evidence="2">MerC domain-containing protein</fullName>
    </submittedName>
</protein>
<feature type="transmembrane region" description="Helical" evidence="1">
    <location>
        <begin position="71"/>
        <end position="89"/>
    </location>
</feature>
<sequence length="119" mass="12496">MSEALTPRRSEDVLGAGLSVVCLLHCLTAPVLASVLPLVGLATTEWLHGLFALVAATFAYLSILRRPSVEIAVKAVAVLGVGSLVFGATEVAGHGWTVWSTVFGSILLISAHIVSMRRM</sequence>